<dbReference type="InterPro" id="IPR015421">
    <property type="entry name" value="PyrdxlP-dep_Trfase_major"/>
</dbReference>
<dbReference type="PANTHER" id="PTHR30244:SF36">
    <property type="entry name" value="3-OXO-GLUCOSE-6-PHOSPHATE:GLUTAMATE AMINOTRANSFERASE"/>
    <property type="match status" value="1"/>
</dbReference>
<dbReference type="EMBL" id="UINC01086094">
    <property type="protein sequence ID" value="SVC34228.1"/>
    <property type="molecule type" value="Genomic_DNA"/>
</dbReference>
<dbReference type="PANTHER" id="PTHR30244">
    <property type="entry name" value="TRANSAMINASE"/>
    <property type="match status" value="1"/>
</dbReference>
<keyword evidence="1" id="KW-0663">Pyridoxal phosphate</keyword>
<dbReference type="InterPro" id="IPR015424">
    <property type="entry name" value="PyrdxlP-dep_Trfase"/>
</dbReference>
<name>A0A382LBM0_9ZZZZ</name>
<protein>
    <recommendedName>
        <fullName evidence="3">Aminotransferase class I/classII domain-containing protein</fullName>
    </recommendedName>
</protein>
<dbReference type="Gene3D" id="3.40.640.10">
    <property type="entry name" value="Type I PLP-dependent aspartate aminotransferase-like (Major domain)"/>
    <property type="match status" value="1"/>
</dbReference>
<dbReference type="SUPFAM" id="SSF53383">
    <property type="entry name" value="PLP-dependent transferases"/>
    <property type="match status" value="1"/>
</dbReference>
<dbReference type="GO" id="GO:0000271">
    <property type="term" value="P:polysaccharide biosynthetic process"/>
    <property type="evidence" value="ECO:0007669"/>
    <property type="project" value="TreeGrafter"/>
</dbReference>
<feature type="non-terminal residue" evidence="2">
    <location>
        <position position="1"/>
    </location>
</feature>
<dbReference type="AlphaFoldDB" id="A0A382LBM0"/>
<evidence type="ECO:0008006" key="3">
    <source>
        <dbReference type="Google" id="ProtNLM"/>
    </source>
</evidence>
<evidence type="ECO:0000313" key="2">
    <source>
        <dbReference type="EMBL" id="SVC34228.1"/>
    </source>
</evidence>
<accession>A0A382LBM0</accession>
<dbReference type="Pfam" id="PF01041">
    <property type="entry name" value="DegT_DnrJ_EryC1"/>
    <property type="match status" value="1"/>
</dbReference>
<proteinExistence type="predicted"/>
<dbReference type="GO" id="GO:0008483">
    <property type="term" value="F:transaminase activity"/>
    <property type="evidence" value="ECO:0007669"/>
    <property type="project" value="TreeGrafter"/>
</dbReference>
<reference evidence="2" key="1">
    <citation type="submission" date="2018-05" db="EMBL/GenBank/DDBJ databases">
        <authorList>
            <person name="Lanie J.A."/>
            <person name="Ng W.-L."/>
            <person name="Kazmierczak K.M."/>
            <person name="Andrzejewski T.M."/>
            <person name="Davidsen T.M."/>
            <person name="Wayne K.J."/>
            <person name="Tettelin H."/>
            <person name="Glass J.I."/>
            <person name="Rusch D."/>
            <person name="Podicherti R."/>
            <person name="Tsui H.-C.T."/>
            <person name="Winkler M.E."/>
        </authorList>
    </citation>
    <scope>NUCLEOTIDE SEQUENCE</scope>
</reference>
<feature type="non-terminal residue" evidence="2">
    <location>
        <position position="183"/>
    </location>
</feature>
<dbReference type="GO" id="GO:0030170">
    <property type="term" value="F:pyridoxal phosphate binding"/>
    <property type="evidence" value="ECO:0007669"/>
    <property type="project" value="TreeGrafter"/>
</dbReference>
<organism evidence="2">
    <name type="scientific">marine metagenome</name>
    <dbReference type="NCBI Taxonomy" id="408172"/>
    <lineage>
        <taxon>unclassified sequences</taxon>
        <taxon>metagenomes</taxon>
        <taxon>ecological metagenomes</taxon>
    </lineage>
</organism>
<sequence length="183" mass="20070">VDLKAQYLSIKNEIDAAVNDVINESAFIKGKYVQQFEIEYAEAHGLKHCISCANGTDAIYVTLKCLGIGSGDEVITVANTWISTAEAISQTGARPVFVDIHTDYYTIDVTKIEEKITSNTKAIIPVHLFGQPANMDVILDVCEQYSLLLVEDCAQAHFAEWKGKKVGKFGIAGTFSFYPGKNL</sequence>
<evidence type="ECO:0000256" key="1">
    <source>
        <dbReference type="ARBA" id="ARBA00022898"/>
    </source>
</evidence>
<dbReference type="InterPro" id="IPR000653">
    <property type="entry name" value="DegT/StrS_aminotransferase"/>
</dbReference>
<gene>
    <name evidence="2" type="ORF">METZ01_LOCUS287082</name>
</gene>